<proteinExistence type="predicted"/>
<reference evidence="2" key="1">
    <citation type="journal article" date="2021" name="Nat. Commun.">
        <title>Genetic determinants of endophytism in the Arabidopsis root mycobiome.</title>
        <authorList>
            <person name="Mesny F."/>
            <person name="Miyauchi S."/>
            <person name="Thiergart T."/>
            <person name="Pickel B."/>
            <person name="Atanasova L."/>
            <person name="Karlsson M."/>
            <person name="Huettel B."/>
            <person name="Barry K.W."/>
            <person name="Haridas S."/>
            <person name="Chen C."/>
            <person name="Bauer D."/>
            <person name="Andreopoulos W."/>
            <person name="Pangilinan J."/>
            <person name="LaButti K."/>
            <person name="Riley R."/>
            <person name="Lipzen A."/>
            <person name="Clum A."/>
            <person name="Drula E."/>
            <person name="Henrissat B."/>
            <person name="Kohler A."/>
            <person name="Grigoriev I.V."/>
            <person name="Martin F.M."/>
            <person name="Hacquard S."/>
        </authorList>
    </citation>
    <scope>NUCLEOTIDE SEQUENCE</scope>
    <source>
        <strain evidence="2">MPI-CAGE-CH-0243</strain>
    </source>
</reference>
<comment type="caution">
    <text evidence="2">The sequence shown here is derived from an EMBL/GenBank/DDBJ whole genome shotgun (WGS) entry which is preliminary data.</text>
</comment>
<dbReference type="OrthoDB" id="2537432at2759"/>
<feature type="region of interest" description="Disordered" evidence="1">
    <location>
        <begin position="1"/>
        <end position="68"/>
    </location>
</feature>
<evidence type="ECO:0000313" key="2">
    <source>
        <dbReference type="EMBL" id="KAH7123555.1"/>
    </source>
</evidence>
<dbReference type="AlphaFoldDB" id="A0A9P9DMS7"/>
<organism evidence="2 3">
    <name type="scientific">Dendryphion nanum</name>
    <dbReference type="NCBI Taxonomy" id="256645"/>
    <lineage>
        <taxon>Eukaryota</taxon>
        <taxon>Fungi</taxon>
        <taxon>Dikarya</taxon>
        <taxon>Ascomycota</taxon>
        <taxon>Pezizomycotina</taxon>
        <taxon>Dothideomycetes</taxon>
        <taxon>Pleosporomycetidae</taxon>
        <taxon>Pleosporales</taxon>
        <taxon>Torulaceae</taxon>
        <taxon>Dendryphion</taxon>
    </lineage>
</organism>
<dbReference type="Proteomes" id="UP000700596">
    <property type="component" value="Unassembled WGS sequence"/>
</dbReference>
<dbReference type="EMBL" id="JAGMWT010000008">
    <property type="protein sequence ID" value="KAH7123555.1"/>
    <property type="molecule type" value="Genomic_DNA"/>
</dbReference>
<name>A0A9P9DMS7_9PLEO</name>
<protein>
    <submittedName>
        <fullName evidence="2">Uncharacterized protein</fullName>
    </submittedName>
</protein>
<evidence type="ECO:0000313" key="3">
    <source>
        <dbReference type="Proteomes" id="UP000700596"/>
    </source>
</evidence>
<evidence type="ECO:0000256" key="1">
    <source>
        <dbReference type="SAM" id="MobiDB-lite"/>
    </source>
</evidence>
<dbReference type="InterPro" id="IPR022024">
    <property type="entry name" value="DUF3602"/>
</dbReference>
<dbReference type="PANTHER" id="PTHR34693:SF3">
    <property type="match status" value="1"/>
</dbReference>
<gene>
    <name evidence="2" type="ORF">B0J11DRAFT_606382</name>
</gene>
<feature type="region of interest" description="Disordered" evidence="1">
    <location>
        <begin position="81"/>
        <end position="136"/>
    </location>
</feature>
<dbReference type="Pfam" id="PF12223">
    <property type="entry name" value="DUF3602"/>
    <property type="match status" value="1"/>
</dbReference>
<keyword evidence="3" id="KW-1185">Reference proteome</keyword>
<dbReference type="PANTHER" id="PTHR34693">
    <property type="entry name" value="PROTEIN PAR32"/>
    <property type="match status" value="1"/>
</dbReference>
<dbReference type="InterPro" id="IPR053203">
    <property type="entry name" value="Cisplatin_resist-associated"/>
</dbReference>
<feature type="compositionally biased region" description="Basic and acidic residues" evidence="1">
    <location>
        <begin position="103"/>
        <end position="128"/>
    </location>
</feature>
<sequence length="136" mass="14181">MTNPTAPIHSTGRGGAGNIGPDETVYTDGGIVREGFQGVSPEGDYSTGRGGAGNITKSPLVKPQGETGRRSIDYIPENALREQPANFHSGRGGAGNAHSPSLDAKKTGLGDKIKHVLHLDGKKEKHEASPLTNETK</sequence>
<accession>A0A9P9DMS7</accession>